<dbReference type="InterPro" id="IPR045584">
    <property type="entry name" value="Pilin-like"/>
</dbReference>
<name>A0A3A3FMX7_9BURK</name>
<comment type="subcellular location">
    <subcellularLocation>
        <location evidence="1">Cell inner membrane</location>
        <topology evidence="1">Single-pass membrane protein</topology>
    </subcellularLocation>
</comment>
<comment type="caution">
    <text evidence="10">The sequence shown here is derived from an EMBL/GenBank/DDBJ whole genome shotgun (WGS) entry which is preliminary data.</text>
</comment>
<dbReference type="NCBIfam" id="TIGR02532">
    <property type="entry name" value="IV_pilin_GFxxxE"/>
    <property type="match status" value="1"/>
</dbReference>
<evidence type="ECO:0000256" key="9">
    <source>
        <dbReference type="SAM" id="Phobius"/>
    </source>
</evidence>
<protein>
    <submittedName>
        <fullName evidence="10">Prepilin-type N-terminal cleavage/methylation domain-containing protein</fullName>
    </submittedName>
</protein>
<keyword evidence="7 9" id="KW-0472">Membrane</keyword>
<dbReference type="InterPro" id="IPR012902">
    <property type="entry name" value="N_methyl_site"/>
</dbReference>
<feature type="region of interest" description="Disordered" evidence="8">
    <location>
        <begin position="167"/>
        <end position="194"/>
    </location>
</feature>
<dbReference type="PANTHER" id="PTHR39583">
    <property type="entry name" value="TYPE II SECRETION SYSTEM PROTEIN J-RELATED"/>
    <property type="match status" value="1"/>
</dbReference>
<keyword evidence="3" id="KW-0488">Methylation</keyword>
<evidence type="ECO:0000313" key="11">
    <source>
        <dbReference type="Proteomes" id="UP000265955"/>
    </source>
</evidence>
<feature type="transmembrane region" description="Helical" evidence="9">
    <location>
        <begin position="12"/>
        <end position="30"/>
    </location>
</feature>
<evidence type="ECO:0000256" key="2">
    <source>
        <dbReference type="ARBA" id="ARBA00022475"/>
    </source>
</evidence>
<evidence type="ECO:0000256" key="7">
    <source>
        <dbReference type="ARBA" id="ARBA00023136"/>
    </source>
</evidence>
<dbReference type="EMBL" id="QYUO01000001">
    <property type="protein sequence ID" value="RJF97567.1"/>
    <property type="molecule type" value="Genomic_DNA"/>
</dbReference>
<dbReference type="Proteomes" id="UP000265955">
    <property type="component" value="Unassembled WGS sequence"/>
</dbReference>
<evidence type="ECO:0000256" key="4">
    <source>
        <dbReference type="ARBA" id="ARBA00022519"/>
    </source>
</evidence>
<evidence type="ECO:0000256" key="3">
    <source>
        <dbReference type="ARBA" id="ARBA00022481"/>
    </source>
</evidence>
<dbReference type="GO" id="GO:0005886">
    <property type="term" value="C:plasma membrane"/>
    <property type="evidence" value="ECO:0007669"/>
    <property type="project" value="UniProtKB-SubCell"/>
</dbReference>
<proteinExistence type="predicted"/>
<evidence type="ECO:0000313" key="10">
    <source>
        <dbReference type="EMBL" id="RJF97567.1"/>
    </source>
</evidence>
<dbReference type="InterPro" id="IPR051621">
    <property type="entry name" value="T2SS_protein_J"/>
</dbReference>
<dbReference type="RefSeq" id="WP_119767515.1">
    <property type="nucleotide sequence ID" value="NZ_QYUO01000001.1"/>
</dbReference>
<dbReference type="GO" id="GO:0015628">
    <property type="term" value="P:protein secretion by the type II secretion system"/>
    <property type="evidence" value="ECO:0007669"/>
    <property type="project" value="TreeGrafter"/>
</dbReference>
<evidence type="ECO:0000256" key="1">
    <source>
        <dbReference type="ARBA" id="ARBA00004377"/>
    </source>
</evidence>
<keyword evidence="4" id="KW-0997">Cell inner membrane</keyword>
<evidence type="ECO:0000256" key="8">
    <source>
        <dbReference type="SAM" id="MobiDB-lite"/>
    </source>
</evidence>
<evidence type="ECO:0000256" key="5">
    <source>
        <dbReference type="ARBA" id="ARBA00022692"/>
    </source>
</evidence>
<gene>
    <name evidence="10" type="ORF">D3871_02755</name>
</gene>
<keyword evidence="5 9" id="KW-0812">Transmembrane</keyword>
<dbReference type="SUPFAM" id="SSF54523">
    <property type="entry name" value="Pili subunits"/>
    <property type="match status" value="1"/>
</dbReference>
<dbReference type="PROSITE" id="PS00409">
    <property type="entry name" value="PROKAR_NTER_METHYL"/>
    <property type="match status" value="1"/>
</dbReference>
<keyword evidence="2" id="KW-1003">Cell membrane</keyword>
<dbReference type="PANTHER" id="PTHR39583:SF2">
    <property type="entry name" value="TYPE II SECRETION SYSTEM PROTEIN J"/>
    <property type="match status" value="1"/>
</dbReference>
<keyword evidence="6 9" id="KW-1133">Transmembrane helix</keyword>
<accession>A0A3A3FMX7</accession>
<reference evidence="11" key="1">
    <citation type="submission" date="2018-09" db="EMBL/GenBank/DDBJ databases">
        <authorList>
            <person name="Zhu H."/>
        </authorList>
    </citation>
    <scope>NUCLEOTIDE SEQUENCE [LARGE SCALE GENOMIC DNA]</scope>
    <source>
        <strain evidence="11">K1R23-30</strain>
    </source>
</reference>
<dbReference type="AlphaFoldDB" id="A0A3A3FMX7"/>
<dbReference type="Pfam" id="PF07963">
    <property type="entry name" value="N_methyl"/>
    <property type="match status" value="1"/>
</dbReference>
<keyword evidence="11" id="KW-1185">Reference proteome</keyword>
<evidence type="ECO:0000256" key="6">
    <source>
        <dbReference type="ARBA" id="ARBA00022989"/>
    </source>
</evidence>
<feature type="compositionally biased region" description="Gly residues" evidence="8">
    <location>
        <begin position="172"/>
        <end position="183"/>
    </location>
</feature>
<sequence length="219" mass="23196">MNKRRGFTLIELLVAITILAVVAVLGWRGLDGIVRARLSLNADLEQTRGMQLAFAQMQSDLGNIAVAKNIGNRPILSSQAGRITLVRSVFAENQPSRVQVVAYRIRDGILIRKESVATRNLVELDAAWRAMIADTDAAAVVNLTTDVVAMPVRLYAPNGGWRAATENTNMLSGGGGGGGGGGVAPPSNPQDQPTGLEVTLQLRDRATGLIKVFLLGASV</sequence>
<dbReference type="OrthoDB" id="9029037at2"/>
<organism evidence="10 11">
    <name type="scientific">Noviherbaspirillum saxi</name>
    <dbReference type="NCBI Taxonomy" id="2320863"/>
    <lineage>
        <taxon>Bacteria</taxon>
        <taxon>Pseudomonadati</taxon>
        <taxon>Pseudomonadota</taxon>
        <taxon>Betaproteobacteria</taxon>
        <taxon>Burkholderiales</taxon>
        <taxon>Oxalobacteraceae</taxon>
        <taxon>Noviherbaspirillum</taxon>
    </lineage>
</organism>